<protein>
    <recommendedName>
        <fullName evidence="8">Poly(A) polymerase catalytic subunit domain-containing protein</fullName>
    </recommendedName>
</protein>
<keyword evidence="7" id="KW-0804">Transcription</keyword>
<proteinExistence type="predicted"/>
<dbReference type="GO" id="GO:0005524">
    <property type="term" value="F:ATP binding"/>
    <property type="evidence" value="ECO:0007669"/>
    <property type="project" value="UniProtKB-KW"/>
</dbReference>
<comment type="subcellular location">
    <subcellularLocation>
        <location evidence="1">Virion</location>
    </subcellularLocation>
</comment>
<evidence type="ECO:0000256" key="5">
    <source>
        <dbReference type="ARBA" id="ARBA00022840"/>
    </source>
</evidence>
<organism evidence="9">
    <name type="scientific">viral metagenome</name>
    <dbReference type="NCBI Taxonomy" id="1070528"/>
    <lineage>
        <taxon>unclassified sequences</taxon>
        <taxon>metagenomes</taxon>
        <taxon>organismal metagenomes</taxon>
    </lineage>
</organism>
<dbReference type="GO" id="GO:0016740">
    <property type="term" value="F:transferase activity"/>
    <property type="evidence" value="ECO:0007669"/>
    <property type="project" value="UniProtKB-KW"/>
</dbReference>
<sequence>MEEESKNIHYLPKEKLLEQRLEKAVSQAEEILNYESAHNEELQQALNIVKKFIQKKQRICYGGTAINMLLPKNKRFYDPNLDLPDYDFFSPSIDKDVLELVGDLQKAGFREVIHRVGMHEGTKKILVNFIAVADISYLDKQLYNIYLKESQVIEGIHYTSPDMLRMMMYLELSRPRGEVSRWSKVYERLELLNNNFPLKSCKKVKTHPDISEEIRQIIFDFIITHERILTNIELESIYKKSLGTKKLDYSFNKGFKSVIVFFSPDLKKDAFDLKQLFDKDSLRILYVKEKGDLIQERIELYSHSLLIAVLVKESACHSYNNIKTENNRLLKIASLDTIINLYYSLHYFSNFKVSMCSIASCIKTLKSLRLSKISQFPSFSIECSGYQKGYPTLLREKLLRIQKEKEKKKTLKKKRE</sequence>
<dbReference type="InterPro" id="IPR045355">
    <property type="entry name" value="PolyA_pol_cat_su"/>
</dbReference>
<dbReference type="GO" id="GO:0006397">
    <property type="term" value="P:mRNA processing"/>
    <property type="evidence" value="ECO:0007669"/>
    <property type="project" value="UniProtKB-KW"/>
</dbReference>
<keyword evidence="6" id="KW-0946">Virion</keyword>
<feature type="domain" description="Poly(A) polymerase catalytic subunit" evidence="8">
    <location>
        <begin position="47"/>
        <end position="175"/>
    </location>
</feature>
<dbReference type="EMBL" id="MN740166">
    <property type="protein sequence ID" value="QHT91573.1"/>
    <property type="molecule type" value="Genomic_DNA"/>
</dbReference>
<keyword evidence="2" id="KW-0507">mRNA processing</keyword>
<reference evidence="9" key="1">
    <citation type="journal article" date="2020" name="Nature">
        <title>Giant virus diversity and host interactions through global metagenomics.</title>
        <authorList>
            <person name="Schulz F."/>
            <person name="Roux S."/>
            <person name="Paez-Espino D."/>
            <person name="Jungbluth S."/>
            <person name="Walsh D.A."/>
            <person name="Denef V.J."/>
            <person name="McMahon K.D."/>
            <person name="Konstantinidis K.T."/>
            <person name="Eloe-Fadrosh E.A."/>
            <person name="Kyrpides N.C."/>
            <person name="Woyke T."/>
        </authorList>
    </citation>
    <scope>NUCLEOTIDE SEQUENCE</scope>
    <source>
        <strain evidence="9">GVMAG-M-3300023184-77</strain>
    </source>
</reference>
<dbReference type="Pfam" id="PF19244">
    <property type="entry name" value="Poly_A_pol_cat"/>
    <property type="match status" value="1"/>
</dbReference>
<evidence type="ECO:0000256" key="7">
    <source>
        <dbReference type="ARBA" id="ARBA00023163"/>
    </source>
</evidence>
<evidence type="ECO:0000256" key="1">
    <source>
        <dbReference type="ARBA" id="ARBA00004328"/>
    </source>
</evidence>
<keyword evidence="4" id="KW-0547">Nucleotide-binding</keyword>
<dbReference type="GO" id="GO:0044423">
    <property type="term" value="C:virion component"/>
    <property type="evidence" value="ECO:0007669"/>
    <property type="project" value="UniProtKB-KW"/>
</dbReference>
<name>A0A6C0IJ66_9ZZZZ</name>
<evidence type="ECO:0000259" key="8">
    <source>
        <dbReference type="Pfam" id="PF19244"/>
    </source>
</evidence>
<keyword evidence="3" id="KW-0808">Transferase</keyword>
<evidence type="ECO:0000256" key="3">
    <source>
        <dbReference type="ARBA" id="ARBA00022679"/>
    </source>
</evidence>
<keyword evidence="5" id="KW-0067">ATP-binding</keyword>
<evidence type="ECO:0000313" key="9">
    <source>
        <dbReference type="EMBL" id="QHT91573.1"/>
    </source>
</evidence>
<evidence type="ECO:0000256" key="6">
    <source>
        <dbReference type="ARBA" id="ARBA00022844"/>
    </source>
</evidence>
<accession>A0A6C0IJ66</accession>
<evidence type="ECO:0000256" key="4">
    <source>
        <dbReference type="ARBA" id="ARBA00022741"/>
    </source>
</evidence>
<dbReference type="AlphaFoldDB" id="A0A6C0IJ66"/>
<evidence type="ECO:0000256" key="2">
    <source>
        <dbReference type="ARBA" id="ARBA00022664"/>
    </source>
</evidence>